<evidence type="ECO:0000256" key="1">
    <source>
        <dbReference type="SAM" id="Phobius"/>
    </source>
</evidence>
<name>A0A8I1EEJ5_PSEPU</name>
<evidence type="ECO:0000313" key="3">
    <source>
        <dbReference type="Proteomes" id="UP000637061"/>
    </source>
</evidence>
<feature type="transmembrane region" description="Helical" evidence="1">
    <location>
        <begin position="52"/>
        <end position="70"/>
    </location>
</feature>
<dbReference type="EMBL" id="JAEHTE010000015">
    <property type="protein sequence ID" value="MBI6885179.1"/>
    <property type="molecule type" value="Genomic_DNA"/>
</dbReference>
<sequence length="78" mass="8848">MQQWEAVDKLQEYFLGFVMTSLIKNALYILATVAGSFLISHYIFKIEVDQEWLFGAMIVPLIVIIILGLGKARSTPNE</sequence>
<dbReference type="RefSeq" id="WP_198747581.1">
    <property type="nucleotide sequence ID" value="NZ_JAEHTE010000015.1"/>
</dbReference>
<keyword evidence="1" id="KW-0472">Membrane</keyword>
<keyword evidence="1" id="KW-1133">Transmembrane helix</keyword>
<keyword evidence="1" id="KW-0812">Transmembrane</keyword>
<protein>
    <submittedName>
        <fullName evidence="2">Uncharacterized protein</fullName>
    </submittedName>
</protein>
<evidence type="ECO:0000313" key="2">
    <source>
        <dbReference type="EMBL" id="MBI6885179.1"/>
    </source>
</evidence>
<organism evidence="2 3">
    <name type="scientific">Pseudomonas putida</name>
    <name type="common">Arthrobacter siderocapsulatus</name>
    <dbReference type="NCBI Taxonomy" id="303"/>
    <lineage>
        <taxon>Bacteria</taxon>
        <taxon>Pseudomonadati</taxon>
        <taxon>Pseudomonadota</taxon>
        <taxon>Gammaproteobacteria</taxon>
        <taxon>Pseudomonadales</taxon>
        <taxon>Pseudomonadaceae</taxon>
        <taxon>Pseudomonas</taxon>
    </lineage>
</organism>
<comment type="caution">
    <text evidence="2">The sequence shown here is derived from an EMBL/GenBank/DDBJ whole genome shotgun (WGS) entry which is preliminary data.</text>
</comment>
<dbReference type="Proteomes" id="UP000637061">
    <property type="component" value="Unassembled WGS sequence"/>
</dbReference>
<accession>A0A8I1EEJ5</accession>
<proteinExistence type="predicted"/>
<gene>
    <name evidence="2" type="ORF">JEU22_14785</name>
</gene>
<reference evidence="2" key="1">
    <citation type="submission" date="2020-12" db="EMBL/GenBank/DDBJ databases">
        <title>Enhanced detection system for hospital associated transmission using whole genome sequencing surveillance.</title>
        <authorList>
            <person name="Harrison L.H."/>
            <person name="Van Tyne D."/>
            <person name="Marsh J.W."/>
            <person name="Griffith M.P."/>
            <person name="Snyder D.J."/>
            <person name="Cooper V.S."/>
            <person name="Mustapha M."/>
        </authorList>
    </citation>
    <scope>NUCLEOTIDE SEQUENCE</scope>
    <source>
        <strain evidence="2">PSB00042</strain>
    </source>
</reference>
<dbReference type="AlphaFoldDB" id="A0A8I1EEJ5"/>